<name>A0A396CD59_BACFG</name>
<dbReference type="Pfam" id="PF17678">
    <property type="entry name" value="Glyco_hydro_92N"/>
    <property type="match status" value="1"/>
</dbReference>
<reference evidence="7 8" key="1">
    <citation type="submission" date="2018-08" db="EMBL/GenBank/DDBJ databases">
        <title>A genome reference for cultivated species of the human gut microbiota.</title>
        <authorList>
            <person name="Zou Y."/>
            <person name="Xue W."/>
            <person name="Luo G."/>
        </authorList>
    </citation>
    <scope>NUCLEOTIDE SEQUENCE [LARGE SCALE GENOMIC DNA]</scope>
    <source>
        <strain evidence="7 8">AM18-6</strain>
    </source>
</reference>
<evidence type="ECO:0000256" key="1">
    <source>
        <dbReference type="ARBA" id="ARBA00001913"/>
    </source>
</evidence>
<evidence type="ECO:0000256" key="3">
    <source>
        <dbReference type="ARBA" id="ARBA00022837"/>
    </source>
</evidence>
<sequence length="756" mass="86525">MKKILLTACLVACSLMAKAKDWTQYVNPLMGTQSSFELSTGNTYPAIARPWGMNFWTPQTGKMGDGWQYTYTANKIKGFKQTHQPSPWINDYGQFSIMPITGKPEFDEEKRASWFSHKGEVATPAYYKVYLAEHDVVTEMTPTERAVLFRFTFPENEHSYVVVDAFDKGSYVKVIPEENKIIGYTTRNSGGVPENFKNYFVIEFDKPFSYKGTFADKKLEEGSLEQKADHTGAVIGFRTRKGEIVHARIASSFISFEQATQNLQELGNDSFEQLVQKGNDAWNHVLGKIEVEGGNLDQYRTFYSCLYRSLLFPRKFYELTADGQPIHYSPYNGQVLPGYMYTDTGFWDTFRCLFPFLNLMYPSVNKEIQEGLINTYKESGFFPEWASPGHRGCMVGNNSASVLADAYLKGVKVDDVKTLYEGLIHGTKNVHPEVSSTGRLGYQYYNKLGYVPYDVKINENTARTLEYAYDDWCIYQLGKALNRPQKEIEQFAKRAMNYRNVFDKKSKLMRGRNENGQFQSPFSPLKWGDAFTEGNSWHYSWSVFHDPQGLIDLMGGKKMFITMLDSVFAVPPVFDDSYYGQVIHEIREMTVMNMGNYAHGNQPIQHMIYLYNYAGQPWKAQYWLRQVMDRMYTPGPDGYCGDEDNGQTSAWYVFSALGFYPVCPGTDEYVLGAPLFKKATLHFENGNNLVIDAPDNSKENLYIESLRMNGKESSRNYLKHDDLLKGGILEFKMGSQPNLNRGISEEDAPYSFSKEK</sequence>
<feature type="domain" description="Glycosyl hydrolase family 92 N-terminal" evidence="6">
    <location>
        <begin position="25"/>
        <end position="252"/>
    </location>
</feature>
<keyword evidence="4" id="KW-0732">Signal</keyword>
<organism evidence="7 8">
    <name type="scientific">Bacteroides fragilis</name>
    <dbReference type="NCBI Taxonomy" id="817"/>
    <lineage>
        <taxon>Bacteria</taxon>
        <taxon>Pseudomonadati</taxon>
        <taxon>Bacteroidota</taxon>
        <taxon>Bacteroidia</taxon>
        <taxon>Bacteroidales</taxon>
        <taxon>Bacteroidaceae</taxon>
        <taxon>Bacteroides</taxon>
    </lineage>
</organism>
<evidence type="ECO:0000256" key="2">
    <source>
        <dbReference type="ARBA" id="ARBA00011245"/>
    </source>
</evidence>
<evidence type="ECO:0000313" key="8">
    <source>
        <dbReference type="Proteomes" id="UP000266644"/>
    </source>
</evidence>
<dbReference type="GO" id="GO:0005829">
    <property type="term" value="C:cytosol"/>
    <property type="evidence" value="ECO:0007669"/>
    <property type="project" value="TreeGrafter"/>
</dbReference>
<keyword evidence="3" id="KW-0106">Calcium</keyword>
<dbReference type="RefSeq" id="WP_005810459.1">
    <property type="nucleotide sequence ID" value="NZ_CABJEQ010000019.1"/>
</dbReference>
<evidence type="ECO:0000256" key="4">
    <source>
        <dbReference type="SAM" id="SignalP"/>
    </source>
</evidence>
<gene>
    <name evidence="7" type="ORF">DW228_00960</name>
</gene>
<dbReference type="PANTHER" id="PTHR12143">
    <property type="entry name" value="PEPTIDE N-GLYCANASE PNGASE -RELATED"/>
    <property type="match status" value="1"/>
</dbReference>
<proteinExistence type="predicted"/>
<dbReference type="NCBIfam" id="TIGR01180">
    <property type="entry name" value="aman2_put"/>
    <property type="match status" value="1"/>
</dbReference>
<comment type="cofactor">
    <cofactor evidence="1">
        <name>Ca(2+)</name>
        <dbReference type="ChEBI" id="CHEBI:29108"/>
    </cofactor>
</comment>
<feature type="domain" description="Glycosyl hydrolase family 92" evidence="5">
    <location>
        <begin position="258"/>
        <end position="735"/>
    </location>
</feature>
<dbReference type="Gene3D" id="2.70.98.10">
    <property type="match status" value="1"/>
</dbReference>
<comment type="subunit">
    <text evidence="2">Monomer.</text>
</comment>
<dbReference type="GO" id="GO:0005975">
    <property type="term" value="P:carbohydrate metabolic process"/>
    <property type="evidence" value="ECO:0007669"/>
    <property type="project" value="InterPro"/>
</dbReference>
<dbReference type="SUPFAM" id="SSF48208">
    <property type="entry name" value="Six-hairpin glycosidases"/>
    <property type="match status" value="1"/>
</dbReference>
<dbReference type="InterPro" id="IPR014718">
    <property type="entry name" value="GH-type_carb-bd"/>
</dbReference>
<dbReference type="InterPro" id="IPR012939">
    <property type="entry name" value="Glyco_hydro_92"/>
</dbReference>
<dbReference type="GO" id="GO:0000224">
    <property type="term" value="F:peptide-N4-(N-acetyl-beta-glucosaminyl)asparagine amidase activity"/>
    <property type="evidence" value="ECO:0007669"/>
    <property type="project" value="TreeGrafter"/>
</dbReference>
<dbReference type="FunFam" id="2.70.98.10:FF:000013">
    <property type="entry name" value="Putative alpha-1,2-mannosidase"/>
    <property type="match status" value="1"/>
</dbReference>
<dbReference type="Gene3D" id="1.20.1050.60">
    <property type="entry name" value="alpha-1,2-mannosidase"/>
    <property type="match status" value="1"/>
</dbReference>
<dbReference type="InterPro" id="IPR008928">
    <property type="entry name" value="6-hairpin_glycosidase_sf"/>
</dbReference>
<dbReference type="EMBL" id="QRJE01000001">
    <property type="protein sequence ID" value="RHH16510.1"/>
    <property type="molecule type" value="Genomic_DNA"/>
</dbReference>
<dbReference type="Pfam" id="PF07971">
    <property type="entry name" value="Glyco_hydro_92"/>
    <property type="match status" value="1"/>
</dbReference>
<dbReference type="Proteomes" id="UP000266644">
    <property type="component" value="Unassembled WGS sequence"/>
</dbReference>
<dbReference type="InterPro" id="IPR041371">
    <property type="entry name" value="GH92_N"/>
</dbReference>
<evidence type="ECO:0000313" key="7">
    <source>
        <dbReference type="EMBL" id="RHH16510.1"/>
    </source>
</evidence>
<dbReference type="InterPro" id="IPR050883">
    <property type="entry name" value="PNGase"/>
</dbReference>
<accession>A0A396CD59</accession>
<feature type="signal peptide" evidence="4">
    <location>
        <begin position="1"/>
        <end position="19"/>
    </location>
</feature>
<evidence type="ECO:0000259" key="6">
    <source>
        <dbReference type="Pfam" id="PF17678"/>
    </source>
</evidence>
<dbReference type="GO" id="GO:0006516">
    <property type="term" value="P:glycoprotein catabolic process"/>
    <property type="evidence" value="ECO:0007669"/>
    <property type="project" value="TreeGrafter"/>
</dbReference>
<protein>
    <submittedName>
        <fullName evidence="7">Glycoside hydrolase family 92 protein</fullName>
    </submittedName>
</protein>
<dbReference type="AlphaFoldDB" id="A0A396CD59"/>
<dbReference type="GO" id="GO:0030246">
    <property type="term" value="F:carbohydrate binding"/>
    <property type="evidence" value="ECO:0007669"/>
    <property type="project" value="InterPro"/>
</dbReference>
<dbReference type="PANTHER" id="PTHR12143:SF43">
    <property type="entry name" value="PUTATIVE-RELATED"/>
    <property type="match status" value="1"/>
</dbReference>
<keyword evidence="7" id="KW-0378">Hydrolase</keyword>
<dbReference type="Gene3D" id="1.20.1610.10">
    <property type="entry name" value="alpha-1,2-mannosidases domains"/>
    <property type="match status" value="1"/>
</dbReference>
<dbReference type="FunFam" id="1.20.1610.10:FF:000001">
    <property type="entry name" value="Putative alpha-1,2-mannosidase"/>
    <property type="match status" value="1"/>
</dbReference>
<feature type="chain" id="PRO_5017358929" evidence="4">
    <location>
        <begin position="20"/>
        <end position="756"/>
    </location>
</feature>
<dbReference type="FunFam" id="1.20.1050.60:FF:000001">
    <property type="entry name" value="Putative alpha-1,2-mannosidase"/>
    <property type="match status" value="1"/>
</dbReference>
<dbReference type="FunFam" id="3.30.2080.10:FF:000001">
    <property type="entry name" value="Alpha-1,2-mannosidase subfamily"/>
    <property type="match status" value="1"/>
</dbReference>
<evidence type="ECO:0000259" key="5">
    <source>
        <dbReference type="Pfam" id="PF07971"/>
    </source>
</evidence>
<dbReference type="InterPro" id="IPR005887">
    <property type="entry name" value="GH92_a_mannosidase_put"/>
</dbReference>
<dbReference type="Gene3D" id="3.30.2080.10">
    <property type="entry name" value="GH92 mannosidase domain"/>
    <property type="match status" value="1"/>
</dbReference>
<comment type="caution">
    <text evidence="7">The sequence shown here is derived from an EMBL/GenBank/DDBJ whole genome shotgun (WGS) entry which is preliminary data.</text>
</comment>